<proteinExistence type="predicted"/>
<dbReference type="EMBL" id="KB469297">
    <property type="protein sequence ID" value="EPQ58921.1"/>
    <property type="molecule type" value="Genomic_DNA"/>
</dbReference>
<dbReference type="RefSeq" id="XP_007862047.1">
    <property type="nucleotide sequence ID" value="XM_007863856.1"/>
</dbReference>
<keyword evidence="3" id="KW-1185">Reference proteome</keyword>
<dbReference type="OrthoDB" id="2680369at2759"/>
<keyword evidence="1" id="KW-0812">Transmembrane</keyword>
<dbReference type="eggNOG" id="ENOG502SURC">
    <property type="taxonomic scope" value="Eukaryota"/>
</dbReference>
<evidence type="ECO:0000313" key="3">
    <source>
        <dbReference type="Proteomes" id="UP000030669"/>
    </source>
</evidence>
<accession>S7QGA3</accession>
<organism evidence="2 3">
    <name type="scientific">Gloeophyllum trabeum (strain ATCC 11539 / FP-39264 / Madison 617)</name>
    <name type="common">Brown rot fungus</name>
    <dbReference type="NCBI Taxonomy" id="670483"/>
    <lineage>
        <taxon>Eukaryota</taxon>
        <taxon>Fungi</taxon>
        <taxon>Dikarya</taxon>
        <taxon>Basidiomycota</taxon>
        <taxon>Agaricomycotina</taxon>
        <taxon>Agaricomycetes</taxon>
        <taxon>Gloeophyllales</taxon>
        <taxon>Gloeophyllaceae</taxon>
        <taxon>Gloeophyllum</taxon>
    </lineage>
</organism>
<evidence type="ECO:0000256" key="1">
    <source>
        <dbReference type="SAM" id="Phobius"/>
    </source>
</evidence>
<dbReference type="GeneID" id="19303427"/>
<evidence type="ECO:0000313" key="2">
    <source>
        <dbReference type="EMBL" id="EPQ58921.1"/>
    </source>
</evidence>
<keyword evidence="1" id="KW-1133">Transmembrane helix</keyword>
<dbReference type="HOGENOM" id="CLU_1256135_0_0_1"/>
<name>S7QGA3_GLOTA</name>
<reference evidence="2 3" key="1">
    <citation type="journal article" date="2012" name="Science">
        <title>The Paleozoic origin of enzymatic lignin decomposition reconstructed from 31 fungal genomes.</title>
        <authorList>
            <person name="Floudas D."/>
            <person name="Binder M."/>
            <person name="Riley R."/>
            <person name="Barry K."/>
            <person name="Blanchette R.A."/>
            <person name="Henrissat B."/>
            <person name="Martinez A.T."/>
            <person name="Otillar R."/>
            <person name="Spatafora J.W."/>
            <person name="Yadav J.S."/>
            <person name="Aerts A."/>
            <person name="Benoit I."/>
            <person name="Boyd A."/>
            <person name="Carlson A."/>
            <person name="Copeland A."/>
            <person name="Coutinho P.M."/>
            <person name="de Vries R.P."/>
            <person name="Ferreira P."/>
            <person name="Findley K."/>
            <person name="Foster B."/>
            <person name="Gaskell J."/>
            <person name="Glotzer D."/>
            <person name="Gorecki P."/>
            <person name="Heitman J."/>
            <person name="Hesse C."/>
            <person name="Hori C."/>
            <person name="Igarashi K."/>
            <person name="Jurgens J.A."/>
            <person name="Kallen N."/>
            <person name="Kersten P."/>
            <person name="Kohler A."/>
            <person name="Kuees U."/>
            <person name="Kumar T.K.A."/>
            <person name="Kuo A."/>
            <person name="LaButti K."/>
            <person name="Larrondo L.F."/>
            <person name="Lindquist E."/>
            <person name="Ling A."/>
            <person name="Lombard V."/>
            <person name="Lucas S."/>
            <person name="Lundell T."/>
            <person name="Martin R."/>
            <person name="McLaughlin D.J."/>
            <person name="Morgenstern I."/>
            <person name="Morin E."/>
            <person name="Murat C."/>
            <person name="Nagy L.G."/>
            <person name="Nolan M."/>
            <person name="Ohm R.A."/>
            <person name="Patyshakuliyeva A."/>
            <person name="Rokas A."/>
            <person name="Ruiz-Duenas F.J."/>
            <person name="Sabat G."/>
            <person name="Salamov A."/>
            <person name="Samejima M."/>
            <person name="Schmutz J."/>
            <person name="Slot J.C."/>
            <person name="St John F."/>
            <person name="Stenlid J."/>
            <person name="Sun H."/>
            <person name="Sun S."/>
            <person name="Syed K."/>
            <person name="Tsang A."/>
            <person name="Wiebenga A."/>
            <person name="Young D."/>
            <person name="Pisabarro A."/>
            <person name="Eastwood D.C."/>
            <person name="Martin F."/>
            <person name="Cullen D."/>
            <person name="Grigoriev I.V."/>
            <person name="Hibbett D.S."/>
        </authorList>
    </citation>
    <scope>NUCLEOTIDE SEQUENCE [LARGE SCALE GENOMIC DNA]</scope>
    <source>
        <strain evidence="2 3">ATCC 11539</strain>
    </source>
</reference>
<dbReference type="KEGG" id="gtr:GLOTRDRAFT_135928"/>
<gene>
    <name evidence="2" type="ORF">GLOTRDRAFT_135928</name>
</gene>
<sequence length="220" mass="25034">MAGAADIFGYVTGAVSFVVLMITGSRTLLPSVKIKQLDEILDDTEKTLRSVVEDGFINDQRVVRMMYQSLTSIQKRSRHLRARTKCATSLWKEWHEFFQGLSRTIVGCIEEAKDLRALVISTSEEERRRLERQGGAEVIFVALRSQLENISEEQAARQPTYRDLTPSTIDQVSMDYVWVSSTLPSHRSDQPKYVDPFEQPIEVDITDQATEGFAVDFDTH</sequence>
<dbReference type="Proteomes" id="UP000030669">
    <property type="component" value="Unassembled WGS sequence"/>
</dbReference>
<dbReference type="AlphaFoldDB" id="S7QGA3"/>
<feature type="transmembrane region" description="Helical" evidence="1">
    <location>
        <begin position="7"/>
        <end position="29"/>
    </location>
</feature>
<protein>
    <submittedName>
        <fullName evidence="2">Uncharacterized protein</fullName>
    </submittedName>
</protein>
<keyword evidence="1" id="KW-0472">Membrane</keyword>